<dbReference type="InterPro" id="IPR006119">
    <property type="entry name" value="Resolv_N"/>
</dbReference>
<dbReference type="InterPro" id="IPR006120">
    <property type="entry name" value="Resolvase_HTH_dom"/>
</dbReference>
<name>A0ABR4TGT5_CLOHA</name>
<dbReference type="Pfam" id="PF02796">
    <property type="entry name" value="HTH_7"/>
    <property type="match status" value="1"/>
</dbReference>
<evidence type="ECO:0000256" key="1">
    <source>
        <dbReference type="ARBA" id="ARBA00009913"/>
    </source>
</evidence>
<proteinExistence type="inferred from homology"/>
<dbReference type="PROSITE" id="PS00398">
    <property type="entry name" value="RECOMBINASES_2"/>
    <property type="match status" value="1"/>
</dbReference>
<feature type="domain" description="Resolvase/invertase-type recombinase catalytic" evidence="6">
    <location>
        <begin position="3"/>
        <end position="149"/>
    </location>
</feature>
<gene>
    <name evidence="7" type="ORF">Z960_03555</name>
</gene>
<dbReference type="PROSITE" id="PS51736">
    <property type="entry name" value="RECOMBINASES_3"/>
    <property type="match status" value="1"/>
</dbReference>
<accession>A0ABR4TGT5</accession>
<comment type="caution">
    <text evidence="7">The sequence shown here is derived from an EMBL/GenBank/DDBJ whole genome shotgun (WGS) entry which is preliminary data.</text>
</comment>
<keyword evidence="3" id="KW-0238">DNA-binding</keyword>
<reference evidence="7 8" key="1">
    <citation type="submission" date="2014-02" db="EMBL/GenBank/DDBJ databases">
        <title>Plasmidome dynamics in the species complex Clostridium novyi sensu lato converts strains of independent lineages into distinctly different pathogens.</title>
        <authorList>
            <person name="Skarin H."/>
            <person name="Segerman B."/>
        </authorList>
    </citation>
    <scope>NUCLEOTIDE SEQUENCE [LARGE SCALE GENOMIC DNA]</scope>
    <source>
        <strain evidence="7 8">NCTC 9693</strain>
    </source>
</reference>
<dbReference type="PANTHER" id="PTHR30461:SF2">
    <property type="entry name" value="SERINE RECOMBINASE PINE-RELATED"/>
    <property type="match status" value="1"/>
</dbReference>
<feature type="active site" description="O-(5'-phospho-DNA)-serine intermediate" evidence="5">
    <location>
        <position position="11"/>
    </location>
</feature>
<dbReference type="PROSITE" id="PS00397">
    <property type="entry name" value="RECOMBINASES_1"/>
    <property type="match status" value="1"/>
</dbReference>
<organism evidence="7 8">
    <name type="scientific">Clostridium haemolyticum NCTC 9693</name>
    <dbReference type="NCBI Taxonomy" id="1443114"/>
    <lineage>
        <taxon>Bacteria</taxon>
        <taxon>Bacillati</taxon>
        <taxon>Bacillota</taxon>
        <taxon>Clostridia</taxon>
        <taxon>Eubacteriales</taxon>
        <taxon>Clostridiaceae</taxon>
        <taxon>Clostridium</taxon>
    </lineage>
</organism>
<keyword evidence="4" id="KW-0233">DNA recombination</keyword>
<evidence type="ECO:0000256" key="2">
    <source>
        <dbReference type="ARBA" id="ARBA00022908"/>
    </source>
</evidence>
<dbReference type="PANTHER" id="PTHR30461">
    <property type="entry name" value="DNA-INVERTASE FROM LAMBDOID PROPHAGE"/>
    <property type="match status" value="1"/>
</dbReference>
<dbReference type="InterPro" id="IPR009057">
    <property type="entry name" value="Homeodomain-like_sf"/>
</dbReference>
<sequence length="203" mass="23956">MSKIYGYLRVSTLSQNIARQLDALKNYEKDNNIKFECIFEDKISGKNFDRPQYKIMKQVVRPGDVIVIKELDRLGRNYDEIKKELQYFKDKKIKIVILDLPILQGINDELLYTVLQDMIISIMGYVAQKEREKIQRRVKEGLKNAKANGVKLGRPKATLPKDFEKYYKKVLKKEITKNDMAKILGISRMTLYRYIKMFDSTWS</sequence>
<comment type="similarity">
    <text evidence="1">Belongs to the site-specific recombinase resolvase family.</text>
</comment>
<evidence type="ECO:0000256" key="4">
    <source>
        <dbReference type="ARBA" id="ARBA00023172"/>
    </source>
</evidence>
<dbReference type="RefSeq" id="WP_039228017.1">
    <property type="nucleotide sequence ID" value="NZ_JENX01000026.1"/>
</dbReference>
<dbReference type="Gene3D" id="1.10.10.60">
    <property type="entry name" value="Homeodomain-like"/>
    <property type="match status" value="1"/>
</dbReference>
<evidence type="ECO:0000313" key="7">
    <source>
        <dbReference type="EMBL" id="KEI18218.1"/>
    </source>
</evidence>
<evidence type="ECO:0000313" key="8">
    <source>
        <dbReference type="Proteomes" id="UP000027937"/>
    </source>
</evidence>
<dbReference type="Proteomes" id="UP000027937">
    <property type="component" value="Unassembled WGS sequence"/>
</dbReference>
<keyword evidence="8" id="KW-1185">Reference proteome</keyword>
<dbReference type="EMBL" id="JENX01000026">
    <property type="protein sequence ID" value="KEI18218.1"/>
    <property type="molecule type" value="Genomic_DNA"/>
</dbReference>
<evidence type="ECO:0000256" key="3">
    <source>
        <dbReference type="ARBA" id="ARBA00023125"/>
    </source>
</evidence>
<dbReference type="InterPro" id="IPR006118">
    <property type="entry name" value="Recombinase_CS"/>
</dbReference>
<dbReference type="InterPro" id="IPR036162">
    <property type="entry name" value="Resolvase-like_N_sf"/>
</dbReference>
<dbReference type="CDD" id="cd03768">
    <property type="entry name" value="SR_ResInv"/>
    <property type="match status" value="1"/>
</dbReference>
<dbReference type="InterPro" id="IPR050639">
    <property type="entry name" value="SSR_resolvase"/>
</dbReference>
<dbReference type="SUPFAM" id="SSF46689">
    <property type="entry name" value="Homeodomain-like"/>
    <property type="match status" value="1"/>
</dbReference>
<evidence type="ECO:0000259" key="6">
    <source>
        <dbReference type="PROSITE" id="PS51736"/>
    </source>
</evidence>
<dbReference type="SUPFAM" id="SSF53041">
    <property type="entry name" value="Resolvase-like"/>
    <property type="match status" value="1"/>
</dbReference>
<protein>
    <recommendedName>
        <fullName evidence="6">Resolvase/invertase-type recombinase catalytic domain-containing protein</fullName>
    </recommendedName>
</protein>
<dbReference type="Pfam" id="PF00239">
    <property type="entry name" value="Resolvase"/>
    <property type="match status" value="1"/>
</dbReference>
<dbReference type="SMART" id="SM00857">
    <property type="entry name" value="Resolvase"/>
    <property type="match status" value="1"/>
</dbReference>
<evidence type="ECO:0000256" key="5">
    <source>
        <dbReference type="PROSITE-ProRule" id="PRU10137"/>
    </source>
</evidence>
<keyword evidence="2" id="KW-0229">DNA integration</keyword>
<dbReference type="Gene3D" id="3.40.50.1390">
    <property type="entry name" value="Resolvase, N-terminal catalytic domain"/>
    <property type="match status" value="1"/>
</dbReference>